<evidence type="ECO:0000256" key="1">
    <source>
        <dbReference type="SAM" id="MobiDB-lite"/>
    </source>
</evidence>
<evidence type="ECO:0000256" key="2">
    <source>
        <dbReference type="SAM" id="SignalP"/>
    </source>
</evidence>
<evidence type="ECO:0000313" key="3">
    <source>
        <dbReference type="EMBL" id="QBP11533.1"/>
    </source>
</evidence>
<dbReference type="PROSITE" id="PS50222">
    <property type="entry name" value="EF_HAND_2"/>
    <property type="match status" value="1"/>
</dbReference>
<feature type="compositionally biased region" description="Low complexity" evidence="1">
    <location>
        <begin position="24"/>
        <end position="37"/>
    </location>
</feature>
<dbReference type="SUPFAM" id="SSF47473">
    <property type="entry name" value="EF-hand"/>
    <property type="match status" value="1"/>
</dbReference>
<dbReference type="GeneID" id="60822684"/>
<dbReference type="OMA" id="GAYWSSK"/>
<dbReference type="Pfam" id="PF13202">
    <property type="entry name" value="EF-hand_5"/>
    <property type="match status" value="1"/>
</dbReference>
<dbReference type="InterPro" id="IPR011992">
    <property type="entry name" value="EF-hand-dom_pair"/>
</dbReference>
<evidence type="ECO:0000313" key="4">
    <source>
        <dbReference type="Proteomes" id="UP000253772"/>
    </source>
</evidence>
<feature type="signal peptide" evidence="2">
    <location>
        <begin position="1"/>
        <end position="25"/>
    </location>
</feature>
<accession>A0A132HC94</accession>
<proteinExistence type="predicted"/>
<dbReference type="InterPro" id="IPR002048">
    <property type="entry name" value="EF_hand_dom"/>
</dbReference>
<sequence length="122" mass="13256">MTVRTPVVGLAVAVTLALAAFGANAQQTQQPAAQPATGSAEVPPMPPTSQAKAMISEKFKAADTNHDGKLTRDEAKAGMPEVYKRFSQIDVKKKGYVTERQIGAYWHSKTAEQMQKENPIWN</sequence>
<dbReference type="OrthoDB" id="5461251at2"/>
<dbReference type="EMBL" id="CP037900">
    <property type="protein sequence ID" value="QBP11533.1"/>
    <property type="molecule type" value="Genomic_DNA"/>
</dbReference>
<dbReference type="GO" id="GO:0005509">
    <property type="term" value="F:calcium ion binding"/>
    <property type="evidence" value="ECO:0007669"/>
    <property type="project" value="InterPro"/>
</dbReference>
<keyword evidence="2" id="KW-0732">Signal</keyword>
<dbReference type="AlphaFoldDB" id="A0A132HC94"/>
<name>A0A132HC94_9BURK</name>
<gene>
    <name evidence="3" type="ORF">DDF84_018145</name>
</gene>
<protein>
    <submittedName>
        <fullName evidence="3">EF-hand domain-containing protein</fullName>
    </submittedName>
</protein>
<feature type="chain" id="PRO_5007451544" evidence="2">
    <location>
        <begin position="26"/>
        <end position="122"/>
    </location>
</feature>
<dbReference type="Gene3D" id="1.10.238.10">
    <property type="entry name" value="EF-hand"/>
    <property type="match status" value="1"/>
</dbReference>
<feature type="region of interest" description="Disordered" evidence="1">
    <location>
        <begin position="24"/>
        <end position="49"/>
    </location>
</feature>
<reference evidence="3 4" key="1">
    <citation type="submission" date="2019-03" db="EMBL/GenBank/DDBJ databases">
        <title>Comparative insights into the high quality Complete genome sequence of highly metal resistant Cupriavidus metallidurans strain BS1 isolated from a gold-copper mine.</title>
        <authorList>
            <person name="Mazhar H.S."/>
            <person name="Rensing C."/>
        </authorList>
    </citation>
    <scope>NUCLEOTIDE SEQUENCE [LARGE SCALE GENOMIC DNA]</scope>
    <source>
        <strain evidence="3 4">BS1</strain>
    </source>
</reference>
<dbReference type="Proteomes" id="UP000253772">
    <property type="component" value="Chromosome c1"/>
</dbReference>
<organism evidence="3 4">
    <name type="scientific">Cupriavidus metallidurans</name>
    <dbReference type="NCBI Taxonomy" id="119219"/>
    <lineage>
        <taxon>Bacteria</taxon>
        <taxon>Pseudomonadati</taxon>
        <taxon>Pseudomonadota</taxon>
        <taxon>Betaproteobacteria</taxon>
        <taxon>Burkholderiales</taxon>
        <taxon>Burkholderiaceae</taxon>
        <taxon>Cupriavidus</taxon>
    </lineage>
</organism>
<dbReference type="RefSeq" id="WP_011517993.1">
    <property type="nucleotide sequence ID" value="NZ_CP026544.1"/>
</dbReference>